<name>A0A1H9CH93_9HYPH</name>
<proteinExistence type="predicted"/>
<organism evidence="3 4">
    <name type="scientific">Faunimonas pinastri</name>
    <dbReference type="NCBI Taxonomy" id="1855383"/>
    <lineage>
        <taxon>Bacteria</taxon>
        <taxon>Pseudomonadati</taxon>
        <taxon>Pseudomonadota</taxon>
        <taxon>Alphaproteobacteria</taxon>
        <taxon>Hyphomicrobiales</taxon>
        <taxon>Afifellaceae</taxon>
        <taxon>Faunimonas</taxon>
    </lineage>
</organism>
<feature type="compositionally biased region" description="Low complexity" evidence="1">
    <location>
        <begin position="141"/>
        <end position="157"/>
    </location>
</feature>
<keyword evidence="2" id="KW-1133">Transmembrane helix</keyword>
<feature type="region of interest" description="Disordered" evidence="1">
    <location>
        <begin position="131"/>
        <end position="163"/>
    </location>
</feature>
<sequence length="163" mass="17491">MSFIERVPPREQRNAWEATLKGARGRCPRCGKGALFNGYLKVADTCPVCGEELFHHRADDAPPYLTITIVGHILVALVLWVEVEYSPPLWLHLALWFPLTILLSLVILPIAKGAIVGLQWGFGMHGFGDETPEPTGDSELVAPAAVGPGVSAPPDGSGNKDAS</sequence>
<protein>
    <submittedName>
        <fullName evidence="3">Uncharacterized conserved protein, DUF983 family</fullName>
    </submittedName>
</protein>
<dbReference type="AlphaFoldDB" id="A0A1H9CH93"/>
<evidence type="ECO:0000313" key="3">
    <source>
        <dbReference type="EMBL" id="SEQ00103.1"/>
    </source>
</evidence>
<accession>A0A1H9CH93</accession>
<keyword evidence="2" id="KW-0812">Transmembrane</keyword>
<evidence type="ECO:0000313" key="4">
    <source>
        <dbReference type="Proteomes" id="UP000199647"/>
    </source>
</evidence>
<keyword evidence="2" id="KW-0472">Membrane</keyword>
<keyword evidence="4" id="KW-1185">Reference proteome</keyword>
<evidence type="ECO:0000256" key="2">
    <source>
        <dbReference type="SAM" id="Phobius"/>
    </source>
</evidence>
<dbReference type="OrthoDB" id="9799456at2"/>
<feature type="transmembrane region" description="Helical" evidence="2">
    <location>
        <begin position="89"/>
        <end position="111"/>
    </location>
</feature>
<reference evidence="3 4" key="1">
    <citation type="submission" date="2016-10" db="EMBL/GenBank/DDBJ databases">
        <authorList>
            <person name="de Groot N.N."/>
        </authorList>
    </citation>
    <scope>NUCLEOTIDE SEQUENCE [LARGE SCALE GENOMIC DNA]</scope>
    <source>
        <strain evidence="3 4">A52C2</strain>
    </source>
</reference>
<evidence type="ECO:0000256" key="1">
    <source>
        <dbReference type="SAM" id="MobiDB-lite"/>
    </source>
</evidence>
<dbReference type="STRING" id="1855383.SAMN05216548_102142"/>
<dbReference type="Proteomes" id="UP000199647">
    <property type="component" value="Unassembled WGS sequence"/>
</dbReference>
<feature type="transmembrane region" description="Helical" evidence="2">
    <location>
        <begin position="64"/>
        <end position="83"/>
    </location>
</feature>
<dbReference type="EMBL" id="FOFG01000002">
    <property type="protein sequence ID" value="SEQ00103.1"/>
    <property type="molecule type" value="Genomic_DNA"/>
</dbReference>
<dbReference type="Pfam" id="PF06170">
    <property type="entry name" value="DUF983"/>
    <property type="match status" value="1"/>
</dbReference>
<dbReference type="InterPro" id="IPR009325">
    <property type="entry name" value="DUF983"/>
</dbReference>
<dbReference type="RefSeq" id="WP_092495318.1">
    <property type="nucleotide sequence ID" value="NZ_FOFG01000002.1"/>
</dbReference>
<gene>
    <name evidence="3" type="ORF">SAMN05216548_102142</name>
</gene>